<evidence type="ECO:0000313" key="1">
    <source>
        <dbReference type="EMBL" id="ORY09180.1"/>
    </source>
</evidence>
<gene>
    <name evidence="1" type="ORF">LY90DRAFT_638404</name>
</gene>
<dbReference type="OrthoDB" id="10441061at2759"/>
<dbReference type="Proteomes" id="UP000193920">
    <property type="component" value="Unassembled WGS sequence"/>
</dbReference>
<evidence type="ECO:0008006" key="3">
    <source>
        <dbReference type="Google" id="ProtNLM"/>
    </source>
</evidence>
<dbReference type="EMBL" id="MCOG01000411">
    <property type="protein sequence ID" value="ORY09180.1"/>
    <property type="molecule type" value="Genomic_DNA"/>
</dbReference>
<proteinExistence type="predicted"/>
<sequence length="1486" mass="166222">MNEEKLLLDVSAGKFPGVTTVGNYAVQMIRKIGTKMGTITLVEKKTSCKDVEDNEIIKAANGKFYYCAGDIAVPMQKNGAKFAIQKNSKYVIIEISDNEYFEYGADDADKSDLNNHLGYYVDRSKDATGIVECTKETNDSTTVYKCEAKSDYYGDYNAVYKNSEYKFPTSATDSTELNAEIIVCSSNKCEVPSTNEGNKYILLSNNEYVLGKYFTNVKEGLTTCDNDLNCETVEKDDISPSKITEGIYINGAKALSLIRCTENKEEEVLKSVTCKTFDASTYSYYINHKDINSKSNLIYCNNEKCEEQDGYGVSGITIKTYLNGDDKEKRIIECESGIGCKEVNASGYYIDNSIGGMGLLYCISKRNCIKTDGINRVVYISGDDDGNRLIRCNINDCEITGELGEVLSVTSVNFAEMKKKFYLNGNNDGDRIITAVSEDVENEDGTGIRKIYKWGFPEEKLAKNYAIFVNSNGNGNENAIIHCASETICTEITPESNTKRYLDVTDSKEIIYDVDAWSKSDNIVGNYVIDKSTSEILTANNSGSLVLCTNDSSRYSCEIKSDGNHFYVDSNNNLIVNNNNIFSIIESSSLAKGYYYNSDDDIILCNGVTCTTFPTRVAECTNTNVGKITESKELCIGKDGDNEVSKSLTESKTYILKLGSFAGISSGNILIKVSNNKIVQEINENGYYLVKKYERSLVTGSEEGELYLCTSGLCTLQSTVLQANEPKKYYPNSDKTAADTIICERTIEDETATTPKYINKCTFNNKKPTESYCTKSNKLYSCINGCVNAGNSTSTDCYTLTPKDGYYLPYELNGLINCRSGTCNLLTKKNNLKSGYYPSQDNSNPLVVCNYSNDEIRCEYENSIEEGYYIQGDSTLVYCKNNTCKEENVENTLTPVFYINGEKDQAIIQCIGSGVNLKCTFISKPLEGWYNKKNNEGLIKCETSSNGSINCKETLAPNAGFFINRGYSEYYNSWDYLIYCKSNNVCDNTIATTRKSYYVNGENNKLIYCNDNKKCVFENGNGWYKGSGETFNSIIHCINNKCTSYEIDKVKKGYYLNSDIRTMNKPLMEVSGTVSLVNTIAESGWYLNADISDSKKIIECVKGQTAPICEGKALANSCGGSNNGKFIDDNGDKKIKLTETQIILNTFNGGTFSWITEKSGVTVFEVEDNTVKQKFYDGYHYDSDSKKLYFCSSKGSKLCEEETKITPGYYINYTPKKIIKCTGIGKCRILDEREVKYDLSNPNPCIKNNVIEKSSNIKMCLYNKSSTEIEEKDMSSISNEYIYALENRNYNFPRAKGVAQFRYFLADVSKYFIKYSSTINEVSACGEADKESSKVCLKDNKLVYVKDLITTTNLNGSGNIAINSSEIYKPIEYDADTNNGYYIYKYEKRISTTGSEVDNNVLNTVIIPMNENRRSYKLECKIRGICIEREIAKEPVLGYELENGILKSKTRNEDKSTEVSTKIMPGTYMIYNGNDNSYGITCKYDA</sequence>
<comment type="caution">
    <text evidence="1">The sequence shown here is derived from an EMBL/GenBank/DDBJ whole genome shotgun (WGS) entry which is preliminary data.</text>
</comment>
<keyword evidence="2" id="KW-1185">Reference proteome</keyword>
<evidence type="ECO:0000313" key="2">
    <source>
        <dbReference type="Proteomes" id="UP000193920"/>
    </source>
</evidence>
<name>A0A1Y1ZFZ4_9FUNG</name>
<dbReference type="STRING" id="1754190.A0A1Y1ZFZ4"/>
<reference evidence="1 2" key="1">
    <citation type="submission" date="2016-08" db="EMBL/GenBank/DDBJ databases">
        <title>A Parts List for Fungal Cellulosomes Revealed by Comparative Genomics.</title>
        <authorList>
            <consortium name="DOE Joint Genome Institute"/>
            <person name="Haitjema C.H."/>
            <person name="Gilmore S.P."/>
            <person name="Henske J.K."/>
            <person name="Solomon K.V."/>
            <person name="De Groot R."/>
            <person name="Kuo A."/>
            <person name="Mondo S.J."/>
            <person name="Salamov A.A."/>
            <person name="Labutti K."/>
            <person name="Zhao Z."/>
            <person name="Chiniquy J."/>
            <person name="Barry K."/>
            <person name="Brewer H.M."/>
            <person name="Purvine S.O."/>
            <person name="Wright A.T."/>
            <person name="Boxma B."/>
            <person name="Van Alen T."/>
            <person name="Hackstein J.H."/>
            <person name="Baker S.E."/>
            <person name="Grigoriev I.V."/>
            <person name="O'Malley M.A."/>
        </authorList>
    </citation>
    <scope>NUCLEOTIDE SEQUENCE [LARGE SCALE GENOMIC DNA]</scope>
    <source>
        <strain evidence="1 2">G1</strain>
    </source>
</reference>
<accession>A0A1Y1ZFZ4</accession>
<protein>
    <recommendedName>
        <fullName evidence="3">Scaffoldin</fullName>
    </recommendedName>
</protein>
<organism evidence="1 2">
    <name type="scientific">Neocallimastix californiae</name>
    <dbReference type="NCBI Taxonomy" id="1754190"/>
    <lineage>
        <taxon>Eukaryota</taxon>
        <taxon>Fungi</taxon>
        <taxon>Fungi incertae sedis</taxon>
        <taxon>Chytridiomycota</taxon>
        <taxon>Chytridiomycota incertae sedis</taxon>
        <taxon>Neocallimastigomycetes</taxon>
        <taxon>Neocallimastigales</taxon>
        <taxon>Neocallimastigaceae</taxon>
        <taxon>Neocallimastix</taxon>
    </lineage>
</organism>